<organism evidence="1 2">
    <name type="scientific">Protopolystoma xenopodis</name>
    <dbReference type="NCBI Taxonomy" id="117903"/>
    <lineage>
        <taxon>Eukaryota</taxon>
        <taxon>Metazoa</taxon>
        <taxon>Spiralia</taxon>
        <taxon>Lophotrochozoa</taxon>
        <taxon>Platyhelminthes</taxon>
        <taxon>Monogenea</taxon>
        <taxon>Polyopisthocotylea</taxon>
        <taxon>Polystomatidea</taxon>
        <taxon>Polystomatidae</taxon>
        <taxon>Protopolystoma</taxon>
    </lineage>
</organism>
<reference evidence="1" key="1">
    <citation type="submission" date="2018-11" db="EMBL/GenBank/DDBJ databases">
        <authorList>
            <consortium name="Pathogen Informatics"/>
        </authorList>
    </citation>
    <scope>NUCLEOTIDE SEQUENCE</scope>
</reference>
<dbReference type="AlphaFoldDB" id="A0A448X060"/>
<evidence type="ECO:0000313" key="1">
    <source>
        <dbReference type="EMBL" id="VEL24544.1"/>
    </source>
</evidence>
<dbReference type="Proteomes" id="UP000784294">
    <property type="component" value="Unassembled WGS sequence"/>
</dbReference>
<dbReference type="EMBL" id="CAAALY010068314">
    <property type="protein sequence ID" value="VEL24544.1"/>
    <property type="molecule type" value="Genomic_DNA"/>
</dbReference>
<sequence length="133" mass="14661">ICRLVSLWFSVAECSKSLPSGALPISSSCIERIHHLLAQLIPRIRPDKFLPLTPQLFVRLSSPFGPGPEFKPLSDSIQSHAREAPDGLLKQPLGASSAVPDPEKIYPQSEAATLRPNFQSILTKVFDYREANI</sequence>
<proteinExistence type="predicted"/>
<comment type="caution">
    <text evidence="1">The sequence shown here is derived from an EMBL/GenBank/DDBJ whole genome shotgun (WGS) entry which is preliminary data.</text>
</comment>
<feature type="non-terminal residue" evidence="1">
    <location>
        <position position="1"/>
    </location>
</feature>
<keyword evidence="2" id="KW-1185">Reference proteome</keyword>
<accession>A0A448X060</accession>
<evidence type="ECO:0000313" key="2">
    <source>
        <dbReference type="Proteomes" id="UP000784294"/>
    </source>
</evidence>
<name>A0A448X060_9PLAT</name>
<protein>
    <submittedName>
        <fullName evidence="1">Uncharacterized protein</fullName>
    </submittedName>
</protein>
<gene>
    <name evidence="1" type="ORF">PXEA_LOCUS17984</name>
</gene>